<evidence type="ECO:0000256" key="8">
    <source>
        <dbReference type="SAM" id="Phobius"/>
    </source>
</evidence>
<feature type="binding site" evidence="6">
    <location>
        <begin position="16"/>
        <end position="23"/>
    </location>
    <ligand>
        <name>ATP</name>
        <dbReference type="ChEBI" id="CHEBI:30616"/>
    </ligand>
</feature>
<comment type="function">
    <text evidence="6 7">Catalyzes the synthesis of activated sulfate.</text>
</comment>
<dbReference type="PANTHER" id="PTHR42700:SF1">
    <property type="entry name" value="SULFATE ADENYLYLTRANSFERASE"/>
    <property type="match status" value="1"/>
</dbReference>
<name>A0ABW2LED7_9PSEU</name>
<comment type="pathway">
    <text evidence="6 7">Sulfur metabolism; hydrogen sulfide biosynthesis; sulfite from sulfate: step 2/3.</text>
</comment>
<evidence type="ECO:0000259" key="9">
    <source>
        <dbReference type="Pfam" id="PF01583"/>
    </source>
</evidence>
<comment type="similarity">
    <text evidence="6 7">Belongs to the APS kinase family.</text>
</comment>
<gene>
    <name evidence="6 10" type="primary">cysC</name>
    <name evidence="10" type="ORF">ACFQRI_00740</name>
</gene>
<dbReference type="GO" id="GO:0004020">
    <property type="term" value="F:adenylylsulfate kinase activity"/>
    <property type="evidence" value="ECO:0007669"/>
    <property type="project" value="UniProtKB-EC"/>
</dbReference>
<dbReference type="PANTHER" id="PTHR42700">
    <property type="entry name" value="SULFATE ADENYLYLTRANSFERASE"/>
    <property type="match status" value="1"/>
</dbReference>
<evidence type="ECO:0000256" key="3">
    <source>
        <dbReference type="ARBA" id="ARBA00022679"/>
    </source>
</evidence>
<dbReference type="EC" id="2.7.1.25" evidence="2 6"/>
<keyword evidence="6" id="KW-0597">Phosphoprotein</keyword>
<reference evidence="11" key="1">
    <citation type="journal article" date="2019" name="Int. J. Syst. Evol. Microbiol.">
        <title>The Global Catalogue of Microorganisms (GCM) 10K type strain sequencing project: providing services to taxonomists for standard genome sequencing and annotation.</title>
        <authorList>
            <consortium name="The Broad Institute Genomics Platform"/>
            <consortium name="The Broad Institute Genome Sequencing Center for Infectious Disease"/>
            <person name="Wu L."/>
            <person name="Ma J."/>
        </authorList>
    </citation>
    <scope>NUCLEOTIDE SEQUENCE [LARGE SCALE GENOMIC DNA]</scope>
    <source>
        <strain evidence="11">WLHS5</strain>
    </source>
</reference>
<comment type="caution">
    <text evidence="6">Lacks conserved residue(s) required for the propagation of feature annotation.</text>
</comment>
<dbReference type="InterPro" id="IPR002891">
    <property type="entry name" value="APS"/>
</dbReference>
<keyword evidence="4 6" id="KW-0547">Nucleotide-binding</keyword>
<feature type="transmembrane region" description="Helical" evidence="8">
    <location>
        <begin position="72"/>
        <end position="92"/>
    </location>
</feature>
<dbReference type="InterPro" id="IPR050512">
    <property type="entry name" value="Sulf_AdTrans/APS_kinase"/>
</dbReference>
<keyword evidence="11" id="KW-1185">Reference proteome</keyword>
<dbReference type="NCBIfam" id="NF003013">
    <property type="entry name" value="PRK03846.1"/>
    <property type="match status" value="1"/>
</dbReference>
<organism evidence="10 11">
    <name type="scientific">Saccharopolyspora griseoalba</name>
    <dbReference type="NCBI Taxonomy" id="1431848"/>
    <lineage>
        <taxon>Bacteria</taxon>
        <taxon>Bacillati</taxon>
        <taxon>Actinomycetota</taxon>
        <taxon>Actinomycetes</taxon>
        <taxon>Pseudonocardiales</taxon>
        <taxon>Pseudonocardiaceae</taxon>
        <taxon>Saccharopolyspora</taxon>
    </lineage>
</organism>
<evidence type="ECO:0000256" key="6">
    <source>
        <dbReference type="HAMAP-Rule" id="MF_00065"/>
    </source>
</evidence>
<keyword evidence="8" id="KW-0812">Transmembrane</keyword>
<keyword evidence="8" id="KW-1133">Transmembrane helix</keyword>
<feature type="domain" description="APS kinase" evidence="9">
    <location>
        <begin position="9"/>
        <end position="160"/>
    </location>
</feature>
<keyword evidence="8" id="KW-0472">Membrane</keyword>
<dbReference type="InterPro" id="IPR027417">
    <property type="entry name" value="P-loop_NTPase"/>
</dbReference>
<sequence>MRTPTTSTGMTLWLTGLPGSGKSTLAQALARELGGSGFRTQVLDGDELRANLSADLGFTERDRNEHTRRVGFVAQLLAGHGVVVLVPVIAPYRRSRADVRAHHEQRGTPYVEVHVSTPVSECMQRDPKGLYAKAAAGRIPNLTGYNDTYEEPDSPDIRVDTTDIDLNGASELVMKLLAKRGLPVGS</sequence>
<dbReference type="SUPFAM" id="SSF52540">
    <property type="entry name" value="P-loop containing nucleoside triphosphate hydrolases"/>
    <property type="match status" value="1"/>
</dbReference>
<evidence type="ECO:0000256" key="4">
    <source>
        <dbReference type="ARBA" id="ARBA00022741"/>
    </source>
</evidence>
<keyword evidence="6 7" id="KW-0418">Kinase</keyword>
<keyword evidence="3 6" id="KW-0808">Transferase</keyword>
<evidence type="ECO:0000313" key="10">
    <source>
        <dbReference type="EMBL" id="MFC7339920.1"/>
    </source>
</evidence>
<evidence type="ECO:0000256" key="5">
    <source>
        <dbReference type="ARBA" id="ARBA00022840"/>
    </source>
</evidence>
<evidence type="ECO:0000256" key="2">
    <source>
        <dbReference type="ARBA" id="ARBA00012121"/>
    </source>
</evidence>
<evidence type="ECO:0000313" key="11">
    <source>
        <dbReference type="Proteomes" id="UP001596504"/>
    </source>
</evidence>
<dbReference type="NCBIfam" id="TIGR00455">
    <property type="entry name" value="apsK"/>
    <property type="match status" value="1"/>
</dbReference>
<dbReference type="Pfam" id="PF01583">
    <property type="entry name" value="APS_kinase"/>
    <property type="match status" value="1"/>
</dbReference>
<evidence type="ECO:0000256" key="1">
    <source>
        <dbReference type="ARBA" id="ARBA00001823"/>
    </source>
</evidence>
<comment type="catalytic activity">
    <reaction evidence="1 6 7">
        <text>adenosine 5'-phosphosulfate + ATP = 3'-phosphoadenylyl sulfate + ADP + H(+)</text>
        <dbReference type="Rhea" id="RHEA:24152"/>
        <dbReference type="ChEBI" id="CHEBI:15378"/>
        <dbReference type="ChEBI" id="CHEBI:30616"/>
        <dbReference type="ChEBI" id="CHEBI:58243"/>
        <dbReference type="ChEBI" id="CHEBI:58339"/>
        <dbReference type="ChEBI" id="CHEBI:456216"/>
        <dbReference type="EC" id="2.7.1.25"/>
    </reaction>
</comment>
<accession>A0ABW2LED7</accession>
<protein>
    <recommendedName>
        <fullName evidence="2 6">Adenylyl-sulfate kinase</fullName>
        <ecNumber evidence="2 6">2.7.1.25</ecNumber>
    </recommendedName>
    <alternativeName>
        <fullName evidence="6">APS kinase</fullName>
    </alternativeName>
    <alternativeName>
        <fullName evidence="6">ATP adenosine-5'-phosphosulfate 3'-phosphotransferase</fullName>
    </alternativeName>
    <alternativeName>
        <fullName evidence="6">Adenosine-5'-phosphosulfate kinase</fullName>
    </alternativeName>
</protein>
<dbReference type="Gene3D" id="3.40.50.300">
    <property type="entry name" value="P-loop containing nucleotide triphosphate hydrolases"/>
    <property type="match status" value="1"/>
</dbReference>
<comment type="caution">
    <text evidence="10">The sequence shown here is derived from an EMBL/GenBank/DDBJ whole genome shotgun (WGS) entry which is preliminary data.</text>
</comment>
<dbReference type="Proteomes" id="UP001596504">
    <property type="component" value="Unassembled WGS sequence"/>
</dbReference>
<dbReference type="EMBL" id="JBHTCJ010000001">
    <property type="protein sequence ID" value="MFC7339920.1"/>
    <property type="molecule type" value="Genomic_DNA"/>
</dbReference>
<evidence type="ECO:0000256" key="7">
    <source>
        <dbReference type="RuleBase" id="RU004347"/>
    </source>
</evidence>
<dbReference type="InterPro" id="IPR059117">
    <property type="entry name" value="APS_kinase_dom"/>
</dbReference>
<dbReference type="HAMAP" id="MF_00065">
    <property type="entry name" value="Adenylyl_sulf_kinase"/>
    <property type="match status" value="1"/>
</dbReference>
<dbReference type="RefSeq" id="WP_380662907.1">
    <property type="nucleotide sequence ID" value="NZ_JBHTCJ010000001.1"/>
</dbReference>
<dbReference type="CDD" id="cd02027">
    <property type="entry name" value="APSK"/>
    <property type="match status" value="1"/>
</dbReference>
<proteinExistence type="inferred from homology"/>
<keyword evidence="5 6" id="KW-0067">ATP-binding</keyword>